<evidence type="ECO:0000313" key="5">
    <source>
        <dbReference type="EMBL" id="KAF8820999.1"/>
    </source>
</evidence>
<dbReference type="Gene3D" id="3.90.550.10">
    <property type="entry name" value="Spore Coat Polysaccharide Biosynthesis Protein SpsA, Chain A"/>
    <property type="match status" value="1"/>
</dbReference>
<dbReference type="GO" id="GO:0016740">
    <property type="term" value="F:transferase activity"/>
    <property type="evidence" value="ECO:0007669"/>
    <property type="project" value="UniProtKB-KW"/>
</dbReference>
<dbReference type="InterPro" id="IPR001173">
    <property type="entry name" value="Glyco_trans_2-like"/>
</dbReference>
<keyword evidence="6" id="KW-1185">Reference proteome</keyword>
<dbReference type="PANTHER" id="PTHR11675">
    <property type="entry name" value="N-ACETYLGALACTOSAMINYLTRANSFERASE"/>
    <property type="match status" value="1"/>
</dbReference>
<keyword evidence="1 5" id="KW-0808">Transferase</keyword>
<evidence type="ECO:0000256" key="2">
    <source>
        <dbReference type="ARBA" id="ARBA00023157"/>
    </source>
</evidence>
<dbReference type="SUPFAM" id="SSF53448">
    <property type="entry name" value="Nucleotide-diphospho-sugar transferases"/>
    <property type="match status" value="1"/>
</dbReference>
<evidence type="ECO:0000313" key="6">
    <source>
        <dbReference type="Proteomes" id="UP000823046"/>
    </source>
</evidence>
<organism evidence="5 6">
    <name type="scientific">Cardiosporidium cionae</name>
    <dbReference type="NCBI Taxonomy" id="476202"/>
    <lineage>
        <taxon>Eukaryota</taxon>
        <taxon>Sar</taxon>
        <taxon>Alveolata</taxon>
        <taxon>Apicomplexa</taxon>
        <taxon>Aconoidasida</taxon>
        <taxon>Nephromycida</taxon>
        <taxon>Cardiosporidium</taxon>
    </lineage>
</organism>
<accession>A0ABQ7JAK5</accession>
<gene>
    <name evidence="5" type="ORF">IE077_002578</name>
</gene>
<name>A0ABQ7JAK5_9APIC</name>
<dbReference type="PANTHER" id="PTHR11675:SF126">
    <property type="entry name" value="RICIN B LECTIN DOMAIN-CONTAINING PROTEIN"/>
    <property type="match status" value="1"/>
</dbReference>
<dbReference type="EMBL" id="JADAQX010000256">
    <property type="protein sequence ID" value="KAF8820999.1"/>
    <property type="molecule type" value="Genomic_DNA"/>
</dbReference>
<sequence length="450" mass="50936">MQKLRDGMVDKNAELKRGGGFYKNLSDALPLDRFPPDHRDPVCHFVHYDYRTLRKLEATVIIIFHNEPFSTLCRTVHSVLNKTPPGLLFEIILVNDGSTDSHFQKNDKVEQYIHLLPKVRMIHQPYRTGIVAARLAAAKLVVSPVIVILDSHVEANDGWLEPLLARLADSPKSLVFPQIDSIRGDSDFGYSKLTGIGCHLIFRWSLIEQATLSTIFYSTEAVASPVIAGGLYAIRTDTFWEFGGYDEEFRDWGAENIEQSFRMWLCGGRVECAPCSRMYHIYRSGGVGYSVDMNNVKRNRLRTAIVWMDDYRYLPFFLASYSPSTYDGPALGKFDKPLQSVGAPSEDTYYLETGDGGEICISHTLKMGSCQASTKKDNFFVINNTISYSNGLQLSSPSLCLTLSKYTKEAENATLFFMKCDGSEEQQWIFNKFDFEAYKTLLHLAPTFLE</sequence>
<dbReference type="InterPro" id="IPR029044">
    <property type="entry name" value="Nucleotide-diphossugar_trans"/>
</dbReference>
<reference evidence="5 6" key="1">
    <citation type="journal article" date="2020" name="bioRxiv">
        <title>Metabolic contributions of an alphaproteobacterial endosymbiont in the apicomplexan Cardiosporidium cionae.</title>
        <authorList>
            <person name="Hunter E.S."/>
            <person name="Paight C.J."/>
            <person name="Lane C.E."/>
        </authorList>
    </citation>
    <scope>NUCLEOTIDE SEQUENCE [LARGE SCALE GENOMIC DNA]</scope>
    <source>
        <strain evidence="5">ESH_2018</strain>
    </source>
</reference>
<dbReference type="Proteomes" id="UP000823046">
    <property type="component" value="Unassembled WGS sequence"/>
</dbReference>
<dbReference type="Pfam" id="PF02709">
    <property type="entry name" value="Glyco_transf_7C"/>
    <property type="match status" value="1"/>
</dbReference>
<dbReference type="PROSITE" id="PS50231">
    <property type="entry name" value="RICIN_B_LECTIN"/>
    <property type="match status" value="1"/>
</dbReference>
<dbReference type="Pfam" id="PF00535">
    <property type="entry name" value="Glycos_transf_2"/>
    <property type="match status" value="1"/>
</dbReference>
<proteinExistence type="predicted"/>
<evidence type="ECO:0000259" key="3">
    <source>
        <dbReference type="Pfam" id="PF00535"/>
    </source>
</evidence>
<feature type="domain" description="Galactosyltransferase C-terminal" evidence="4">
    <location>
        <begin position="224"/>
        <end position="282"/>
    </location>
</feature>
<keyword evidence="2" id="KW-1015">Disulfide bond</keyword>
<comment type="caution">
    <text evidence="5">The sequence shown here is derived from an EMBL/GenBank/DDBJ whole genome shotgun (WGS) entry which is preliminary data.</text>
</comment>
<dbReference type="InterPro" id="IPR027791">
    <property type="entry name" value="Galactosyl_T_C"/>
</dbReference>
<evidence type="ECO:0000259" key="4">
    <source>
        <dbReference type="Pfam" id="PF02709"/>
    </source>
</evidence>
<evidence type="ECO:0000256" key="1">
    <source>
        <dbReference type="ARBA" id="ARBA00022679"/>
    </source>
</evidence>
<protein>
    <submittedName>
        <fullName evidence="5">Glycosyl transferase</fullName>
    </submittedName>
</protein>
<feature type="domain" description="Glycosyltransferase 2-like" evidence="3">
    <location>
        <begin position="59"/>
        <end position="203"/>
    </location>
</feature>